<gene>
    <name evidence="2" type="ORF">M231_06287</name>
</gene>
<comment type="caution">
    <text evidence="2">The sequence shown here is derived from an EMBL/GenBank/DDBJ whole genome shotgun (WGS) entry which is preliminary data.</text>
</comment>
<dbReference type="STRING" id="5217.A0A4Q1BGF3"/>
<proteinExistence type="predicted"/>
<evidence type="ECO:0000313" key="3">
    <source>
        <dbReference type="Proteomes" id="UP000289152"/>
    </source>
</evidence>
<feature type="compositionally biased region" description="Polar residues" evidence="1">
    <location>
        <begin position="208"/>
        <end position="254"/>
    </location>
</feature>
<dbReference type="VEuPathDB" id="FungiDB:TREMEDRAFT_71708"/>
<feature type="region of interest" description="Disordered" evidence="1">
    <location>
        <begin position="198"/>
        <end position="301"/>
    </location>
</feature>
<sequence>MSYFFPLSGPKSPVVTNDLHPYLEISVLPSSYAFYAGETFSAILTFRNVRQVSTHGSSSNVGTALKSDTSSLAPSSTLLSPAPDAQSLKRHGLIGRERENADAGPSKAPAPLTLVSTATPPIDDKQMGFPYSPGANPLHRAGWPQGGLGEGFAGIRSPEAFKKMEANGGHARRARSLALGRGSLSPQEMIWALAGQTPPTLPARRQDQFNASPSHSHSQSLTVIGPISSPSYSTPRSPQSDLPSISESLSQLSIPPSPGPSRPYRAPDSSNSTPIPSPINFPRSPSRRPPSSPLINSHSRSPSYHNAYGASYLGFGTPPPVHPFIREKENKTITVLWAYTHLAGQFHPSSQYIPPDPLLPLRSKLLHQPVGSGSLSTAGGVTNTSRWQLSFGTGAIGNSLQPSLTGSLVGLAKELVYGGVGGSLEEERRRVWNTKDLPVFETTRSLLGVDLKLKEGETRQFVYTLQLPTNLPPAHDGKAYSFTYHLMVSLTVLLPGEGKNQKSLDISVPIRIWGNVSLSHPRKYDVLKPIIQNTDHAKIDDITSSSKSQLINRRSYDTHAEAEMNTEESLKAYAQHLLDHLEEAGTPMSRSSPMLPPMSPSTPCEQLRSPSPAITPIGHTTVPEGMASPSIGSNGIGLIGEEEKDIDGRSCKEAVEILSRQSTKNPYDISKHSELISRLTLIKDTYRLGETLLCILTFNLPIFSRRVLKLAACLESHEIIPEALLPPSPNSSGHIKHPTLNRVHADMKSGYLTSTTRLVVALDIPSDATPSFSLSAGSDGRLGGMEWRLKVSLLVSVPPRSRENGRPSISRYRNSLSDLKDIDGVSQNEAKGFHGPRILADIDELSMINGRKWTDGQDVKPSRESEKMDEVRGKKEESEVKKESKKALNQHMGSKQFQNNETIHLLPSKHKNDHDQNNWQASPDVSPLIWLGGTWHEMSTETVSLEVPLRVLPGTTDFVVKPDIHLI</sequence>
<dbReference type="PANTHER" id="PTHR12507">
    <property type="entry name" value="REDUCED GROWTH PHENOTYPE 1 RGP1, YEAST -RELATED"/>
    <property type="match status" value="1"/>
</dbReference>
<dbReference type="AlphaFoldDB" id="A0A4Q1BGF3"/>
<organism evidence="2 3">
    <name type="scientific">Tremella mesenterica</name>
    <name type="common">Jelly fungus</name>
    <dbReference type="NCBI Taxonomy" id="5217"/>
    <lineage>
        <taxon>Eukaryota</taxon>
        <taxon>Fungi</taxon>
        <taxon>Dikarya</taxon>
        <taxon>Basidiomycota</taxon>
        <taxon>Agaricomycotina</taxon>
        <taxon>Tremellomycetes</taxon>
        <taxon>Tremellales</taxon>
        <taxon>Tremellaceae</taxon>
        <taxon>Tremella</taxon>
    </lineage>
</organism>
<accession>A0A4Q1BGF3</accession>
<dbReference type="Proteomes" id="UP000289152">
    <property type="component" value="Unassembled WGS sequence"/>
</dbReference>
<feature type="region of interest" description="Disordered" evidence="1">
    <location>
        <begin position="55"/>
        <end position="87"/>
    </location>
</feature>
<evidence type="ECO:0000256" key="1">
    <source>
        <dbReference type="SAM" id="MobiDB-lite"/>
    </source>
</evidence>
<name>A0A4Q1BGF3_TREME</name>
<feature type="compositionally biased region" description="Low complexity" evidence="1">
    <location>
        <begin position="67"/>
        <end position="85"/>
    </location>
</feature>
<dbReference type="EMBL" id="SDIL01000097">
    <property type="protein sequence ID" value="RXK36443.1"/>
    <property type="molecule type" value="Genomic_DNA"/>
</dbReference>
<feature type="region of interest" description="Disordered" evidence="1">
    <location>
        <begin position="99"/>
        <end position="129"/>
    </location>
</feature>
<keyword evidence="3" id="KW-1185">Reference proteome</keyword>
<reference evidence="2 3" key="1">
    <citation type="submission" date="2016-06" db="EMBL/GenBank/DDBJ databases">
        <title>Evolution of pathogenesis and genome organization in the Tremellales.</title>
        <authorList>
            <person name="Cuomo C."/>
            <person name="Litvintseva A."/>
            <person name="Heitman J."/>
            <person name="Chen Y."/>
            <person name="Sun S."/>
            <person name="Springer D."/>
            <person name="Dromer F."/>
            <person name="Young S."/>
            <person name="Zeng Q."/>
            <person name="Chapman S."/>
            <person name="Gujja S."/>
            <person name="Saif S."/>
            <person name="Birren B."/>
        </authorList>
    </citation>
    <scope>NUCLEOTIDE SEQUENCE [LARGE SCALE GENOMIC DNA]</scope>
    <source>
        <strain evidence="2 3">ATCC 28783</strain>
    </source>
</reference>
<dbReference type="InParanoid" id="A0A4Q1BGF3"/>
<dbReference type="InterPro" id="IPR014848">
    <property type="entry name" value="Rgp1"/>
</dbReference>
<dbReference type="OrthoDB" id="1918at2759"/>
<feature type="region of interest" description="Disordered" evidence="1">
    <location>
        <begin position="853"/>
        <end position="882"/>
    </location>
</feature>
<dbReference type="Pfam" id="PF08737">
    <property type="entry name" value="Rgp1"/>
    <property type="match status" value="1"/>
</dbReference>
<evidence type="ECO:0000313" key="2">
    <source>
        <dbReference type="EMBL" id="RXK36443.1"/>
    </source>
</evidence>
<feature type="region of interest" description="Disordered" evidence="1">
    <location>
        <begin position="587"/>
        <end position="608"/>
    </location>
</feature>
<evidence type="ECO:0008006" key="4">
    <source>
        <dbReference type="Google" id="ProtNLM"/>
    </source>
</evidence>
<protein>
    <recommendedName>
        <fullName evidence="4">Rgp1-domain-containing protein</fullName>
    </recommendedName>
</protein>
<feature type="compositionally biased region" description="Low complexity" evidence="1">
    <location>
        <begin position="267"/>
        <end position="284"/>
    </location>
</feature>